<dbReference type="PANTHER" id="PTHR33112">
    <property type="entry name" value="DOMAIN PROTEIN, PUTATIVE-RELATED"/>
    <property type="match status" value="1"/>
</dbReference>
<proteinExistence type="predicted"/>
<comment type="caution">
    <text evidence="2">The sequence shown here is derived from an EMBL/GenBank/DDBJ whole genome shotgun (WGS) entry which is preliminary data.</text>
</comment>
<accession>A0AAV9QDF7</accession>
<dbReference type="Proteomes" id="UP001345827">
    <property type="component" value="Unassembled WGS sequence"/>
</dbReference>
<evidence type="ECO:0000313" key="3">
    <source>
        <dbReference type="Proteomes" id="UP001345827"/>
    </source>
</evidence>
<dbReference type="EMBL" id="JAXLQG010000004">
    <property type="protein sequence ID" value="KAK5541197.1"/>
    <property type="molecule type" value="Genomic_DNA"/>
</dbReference>
<dbReference type="InterPro" id="IPR010730">
    <property type="entry name" value="HET"/>
</dbReference>
<gene>
    <name evidence="2" type="ORF">LTR25_002974</name>
</gene>
<protein>
    <recommendedName>
        <fullName evidence="1">Heterokaryon incompatibility domain-containing protein</fullName>
    </recommendedName>
</protein>
<sequence length="669" mass="75243">MPSPTSPENRHLCEYCRQITVNSIVAFGPRDATIGPQQAGLLHQPTYDLLRESSETCPLCALFYHALEQKNSGKHISAEYTSLSRSRVWMHAGDHGFTDLTAPKGLYHMVVNVGRGSAVNAAPISIYSQPDDPLALSGDINGRLPSQHCDISQCANQVTEWLLRCEGHHEKCQKALIREPESATRGHDWHHTRSTRDDLPLPQRLIDVGTVSMPSLHLHETGGSYGRYCPLSYSWGRSRSFRTHKATYHDRRAGFSLQDLPTTIRDAVSLTRSLGIRYLWVDALCIIQDDPKDWALQSACMDQVYGFASLTISASSSEDKWDGLFRPRQEHKSIPVFSPSSSDSSKVGTMYFSQRAGLLRDIIDRSPLARRAWTLQEDILSRRAVYVSRDQLYWKWLEHFRAEDGLTNPQGGQTATFLSAEGSPVQTWSWMLNRWRILVDNYAQRNLFDTSDMLPALAGLAGQFQKRTGATYLAGLWLEELPLGLLWTIRATDVAKSVRHCPEWRAPSWSWASLTGVIHYDGYGDLVTFSSAEKPLEQLEVLRYEIALKETANPFGEVTSAVLRVRGKTQRLRRALVRRRARRSGITVLGYALHDCGQVIFDNEMVPDVPLPEEILCLLVDRRRSAQGDYQSVLIAIEEVHGGYRRIGAGYIDGPSWFASSDTVDLSLV</sequence>
<dbReference type="Pfam" id="PF06985">
    <property type="entry name" value="HET"/>
    <property type="match status" value="1"/>
</dbReference>
<reference evidence="2 3" key="1">
    <citation type="submission" date="2023-06" db="EMBL/GenBank/DDBJ databases">
        <title>Black Yeasts Isolated from many extreme environments.</title>
        <authorList>
            <person name="Coleine C."/>
            <person name="Stajich J.E."/>
            <person name="Selbmann L."/>
        </authorList>
    </citation>
    <scope>NUCLEOTIDE SEQUENCE [LARGE SCALE GENOMIC DNA]</scope>
    <source>
        <strain evidence="2 3">CCFEE 5887</strain>
    </source>
</reference>
<feature type="domain" description="Heterokaryon incompatibility" evidence="1">
    <location>
        <begin position="228"/>
        <end position="377"/>
    </location>
</feature>
<evidence type="ECO:0000259" key="1">
    <source>
        <dbReference type="Pfam" id="PF06985"/>
    </source>
</evidence>
<name>A0AAV9QDF7_9PEZI</name>
<evidence type="ECO:0000313" key="2">
    <source>
        <dbReference type="EMBL" id="KAK5541197.1"/>
    </source>
</evidence>
<organism evidence="2 3">
    <name type="scientific">Vermiconidia calcicola</name>
    <dbReference type="NCBI Taxonomy" id="1690605"/>
    <lineage>
        <taxon>Eukaryota</taxon>
        <taxon>Fungi</taxon>
        <taxon>Dikarya</taxon>
        <taxon>Ascomycota</taxon>
        <taxon>Pezizomycotina</taxon>
        <taxon>Dothideomycetes</taxon>
        <taxon>Dothideomycetidae</taxon>
        <taxon>Mycosphaerellales</taxon>
        <taxon>Extremaceae</taxon>
        <taxon>Vermiconidia</taxon>
    </lineage>
</organism>
<dbReference type="AlphaFoldDB" id="A0AAV9QDF7"/>
<dbReference type="PANTHER" id="PTHR33112:SF16">
    <property type="entry name" value="HETEROKARYON INCOMPATIBILITY DOMAIN-CONTAINING PROTEIN"/>
    <property type="match status" value="1"/>
</dbReference>
<keyword evidence="3" id="KW-1185">Reference proteome</keyword>